<dbReference type="InterPro" id="IPR021846">
    <property type="entry name" value="NFACT-C"/>
</dbReference>
<evidence type="ECO:0008006" key="11">
    <source>
        <dbReference type="Google" id="ProtNLM"/>
    </source>
</evidence>
<dbReference type="Pfam" id="PF05833">
    <property type="entry name" value="NFACT_N"/>
    <property type="match status" value="1"/>
</dbReference>
<evidence type="ECO:0000313" key="9">
    <source>
        <dbReference type="EMBL" id="CAH3111979.1"/>
    </source>
</evidence>
<proteinExistence type="inferred from homology"/>
<gene>
    <name evidence="9" type="ORF">PLOB_00020718</name>
</gene>
<feature type="region of interest" description="Disordered" evidence="6">
    <location>
        <begin position="419"/>
        <end position="440"/>
    </location>
</feature>
<feature type="compositionally biased region" description="Basic residues" evidence="6">
    <location>
        <begin position="827"/>
        <end position="838"/>
    </location>
</feature>
<evidence type="ECO:0000259" key="7">
    <source>
        <dbReference type="Pfam" id="PF05670"/>
    </source>
</evidence>
<organism evidence="9 10">
    <name type="scientific">Porites lobata</name>
    <dbReference type="NCBI Taxonomy" id="104759"/>
    <lineage>
        <taxon>Eukaryota</taxon>
        <taxon>Metazoa</taxon>
        <taxon>Cnidaria</taxon>
        <taxon>Anthozoa</taxon>
        <taxon>Hexacorallia</taxon>
        <taxon>Scleractinia</taxon>
        <taxon>Fungiina</taxon>
        <taxon>Poritidae</taxon>
        <taxon>Porites</taxon>
    </lineage>
</organism>
<feature type="compositionally biased region" description="Acidic residues" evidence="6">
    <location>
        <begin position="665"/>
        <end position="691"/>
    </location>
</feature>
<feature type="compositionally biased region" description="Basic residues" evidence="6">
    <location>
        <begin position="868"/>
        <end position="877"/>
    </location>
</feature>
<evidence type="ECO:0000259" key="8">
    <source>
        <dbReference type="Pfam" id="PF11923"/>
    </source>
</evidence>
<comment type="subcellular location">
    <subcellularLocation>
        <location evidence="1">Cytoplasm</location>
    </subcellularLocation>
</comment>
<evidence type="ECO:0000256" key="1">
    <source>
        <dbReference type="ARBA" id="ARBA00004496"/>
    </source>
</evidence>
<dbReference type="Proteomes" id="UP001159405">
    <property type="component" value="Unassembled WGS sequence"/>
</dbReference>
<evidence type="ECO:0000313" key="10">
    <source>
        <dbReference type="Proteomes" id="UP001159405"/>
    </source>
</evidence>
<feature type="compositionally biased region" description="Polar residues" evidence="6">
    <location>
        <begin position="692"/>
        <end position="701"/>
    </location>
</feature>
<evidence type="ECO:0000256" key="4">
    <source>
        <dbReference type="ARBA" id="ARBA00023054"/>
    </source>
</evidence>
<keyword evidence="10" id="KW-1185">Reference proteome</keyword>
<feature type="compositionally biased region" description="Acidic residues" evidence="6">
    <location>
        <begin position="785"/>
        <end position="794"/>
    </location>
</feature>
<evidence type="ECO:0000256" key="3">
    <source>
        <dbReference type="ARBA" id="ARBA00022490"/>
    </source>
</evidence>
<evidence type="ECO:0000256" key="5">
    <source>
        <dbReference type="SAM" id="Coils"/>
    </source>
</evidence>
<sequence length="1154" mass="129677">MKSRFTTVDICAIITELRESLLGMRVANVYDIDNKTYLIRLGKTDTKVMLLIESGNRINTTDFEWPKNMMPSGFSMKCRKHIRSRRLVNITQLGIDRIVDLQFGSDEAAYHLIVELYDRGNVVLTDFEYTILSLLRTRTDTEDVRFAVREKYPIHSARQREPMMSQERLAEILAESKEGTELKKILNPHFVYGAALIEHCLIEEGFPGNVKTGAGFDIDHDLPRVMAALKRADGFLDIALTEKCKGVIVQKREKKPSSMATDKGTQDELLTYQEFYPFLLEQHKKGPYIEFPSFDKAVDEFFSKMEGQKIDLKALSQEKMALKKVENVGNDHQRRIEQLQKNQDLDMLKAELVELNLELVDKAILIVNSAIANQIDWSEINSIVKEAQAQCDQVACAIGGLKLETNHITMNLRNPYDFSDSDSDFDEEEDDKKTKKKKKKKGPKFTKVDINLALSAYANARSFYDKKKFSSKKEQKTIDASEKALKSAERKTKETLKEVETTTRIKKARKTYWFEKFFWFISSENYLIIGGRDQQQNELVVKRHLEQGDLYVHADLHGATSVVIKNPTGQPVPPKTLNEAGCMAVSYSAAWEAKIVTSAWWVHQSQVSKTAPTGEYLTTGSFMIRGKKNFLPPCYLMMGFGFMFKLDETCIENHLNERRVRTVEDTESVGDTEVEEEISVQDEDSDREDNDQTSSAVQQATHLEEDENAEASLFPDTSIDLQLTREGKIQLQPGTSRSSSRRDSEDGDGAPLEENKQIASKQRLSAKQRRDNRKNAKQSGGDSLAEVDDQDENIEDRRGDAQENKKSSKASQQQQQQQQQHQQQQAKRGKKAKLKKIKEKYGEQDEEERQMKMEILASAGPAKESKADKRKKEKKGNRAGGANRPVSSKPNNRNTQSTSAQSEQNKGLLDPEKNGQATKVLGKTSENELDFPDNAAGDPGNNGQATEVLGKTSENERHFPDHAASANRESGPSENSNESKINDYERTNEGEASLGKPSQDGDEKNLSSAAEHTKKEKDNAGVVKTEGATTSLNENDPNMVGSDEEAEDLATKESVSLLDSLTGCPISEDILLFAVPVCAPYTAVQNFKYKVKLTPGTARRGKAAKTALGTFLFSKEATQLEKDLIKSLKDNDLSRYIPGKVKVSAPNLQKNKKK</sequence>
<dbReference type="PANTHER" id="PTHR15239:SF6">
    <property type="entry name" value="RIBOSOME QUALITY CONTROL COMPLEX SUBUNIT NEMF"/>
    <property type="match status" value="1"/>
</dbReference>
<comment type="similarity">
    <text evidence="2">Belongs to the NEMF family.</text>
</comment>
<evidence type="ECO:0000256" key="2">
    <source>
        <dbReference type="ARBA" id="ARBA00008318"/>
    </source>
</evidence>
<protein>
    <recommendedName>
        <fullName evidence="11">Nuclear export mediator factor NEMF</fullName>
    </recommendedName>
</protein>
<reference evidence="9 10" key="1">
    <citation type="submission" date="2022-05" db="EMBL/GenBank/DDBJ databases">
        <authorList>
            <consortium name="Genoscope - CEA"/>
            <person name="William W."/>
        </authorList>
    </citation>
    <scope>NUCLEOTIDE SEQUENCE [LARGE SCALE GENOMIC DNA]</scope>
</reference>
<feature type="compositionally biased region" description="Basic and acidic residues" evidence="6">
    <location>
        <begin position="795"/>
        <end position="806"/>
    </location>
</feature>
<dbReference type="InterPro" id="IPR008532">
    <property type="entry name" value="NFACT_RNA-bd"/>
</dbReference>
<dbReference type="Gene3D" id="2.30.310.10">
    <property type="entry name" value="ibrinogen binding protein from staphylococcus aureus domain"/>
    <property type="match status" value="1"/>
</dbReference>
<feature type="compositionally biased region" description="Low complexity" evidence="6">
    <location>
        <begin position="809"/>
        <end position="826"/>
    </location>
</feature>
<dbReference type="EMBL" id="CALNXK010000024">
    <property type="protein sequence ID" value="CAH3111979.1"/>
    <property type="molecule type" value="Genomic_DNA"/>
</dbReference>
<feature type="compositionally biased region" description="Basic and acidic residues" evidence="6">
    <location>
        <begin position="999"/>
        <end position="1019"/>
    </location>
</feature>
<dbReference type="Pfam" id="PF11923">
    <property type="entry name" value="NFACT-C"/>
    <property type="match status" value="1"/>
</dbReference>
<feature type="region of interest" description="Disordered" evidence="6">
    <location>
        <begin position="661"/>
        <end position="1047"/>
    </location>
</feature>
<feature type="compositionally biased region" description="Acidic residues" evidence="6">
    <location>
        <begin position="419"/>
        <end position="430"/>
    </location>
</feature>
<keyword evidence="4 5" id="KW-0175">Coiled coil</keyword>
<comment type="caution">
    <text evidence="9">The sequence shown here is derived from an EMBL/GenBank/DDBJ whole genome shotgun (WGS) entry which is preliminary data.</text>
</comment>
<keyword evidence="3" id="KW-0963">Cytoplasm</keyword>
<accession>A0ABN8NPI0</accession>
<dbReference type="InterPro" id="IPR051608">
    <property type="entry name" value="RQC_Subunit_NEMF"/>
</dbReference>
<feature type="compositionally biased region" description="Basic and acidic residues" evidence="6">
    <location>
        <begin position="980"/>
        <end position="989"/>
    </location>
</feature>
<feature type="compositionally biased region" description="Polar residues" evidence="6">
    <location>
        <begin position="1027"/>
        <end position="1036"/>
    </location>
</feature>
<feature type="compositionally biased region" description="Basic residues" evidence="6">
    <location>
        <begin position="764"/>
        <end position="776"/>
    </location>
</feature>
<dbReference type="PANTHER" id="PTHR15239">
    <property type="entry name" value="NUCLEAR EXPORT MEDIATOR FACTOR NEMF"/>
    <property type="match status" value="1"/>
</dbReference>
<feature type="domain" description="NFACT RNA-binding" evidence="7">
    <location>
        <begin position="516"/>
        <end position="626"/>
    </location>
</feature>
<feature type="coiled-coil region" evidence="5">
    <location>
        <begin position="322"/>
        <end position="358"/>
    </location>
</feature>
<feature type="domain" description="NFACT protein C-terminal" evidence="8">
    <location>
        <begin position="1052"/>
        <end position="1144"/>
    </location>
</feature>
<name>A0ABN8NPI0_9CNID</name>
<feature type="compositionally biased region" description="Polar residues" evidence="6">
    <location>
        <begin position="967"/>
        <end position="979"/>
    </location>
</feature>
<dbReference type="Pfam" id="PF05670">
    <property type="entry name" value="NFACT-R_1"/>
    <property type="match status" value="1"/>
</dbReference>
<feature type="compositionally biased region" description="Polar residues" evidence="6">
    <location>
        <begin position="885"/>
        <end position="905"/>
    </location>
</feature>
<feature type="coiled-coil region" evidence="5">
    <location>
        <begin position="471"/>
        <end position="498"/>
    </location>
</feature>
<evidence type="ECO:0000256" key="6">
    <source>
        <dbReference type="SAM" id="MobiDB-lite"/>
    </source>
</evidence>